<dbReference type="Gene3D" id="3.40.50.11440">
    <property type="match status" value="1"/>
</dbReference>
<evidence type="ECO:0000259" key="8">
    <source>
        <dbReference type="PROSITE" id="PS51379"/>
    </source>
</evidence>
<keyword evidence="10" id="KW-1185">Reference proteome</keyword>
<keyword evidence="2" id="KW-0004">4Fe-4S</keyword>
<organism evidence="9 10">
    <name type="scientific">Desulfatibacillum alkenivorans DSM 16219</name>
    <dbReference type="NCBI Taxonomy" id="1121393"/>
    <lineage>
        <taxon>Bacteria</taxon>
        <taxon>Pseudomonadati</taxon>
        <taxon>Thermodesulfobacteriota</taxon>
        <taxon>Desulfobacteria</taxon>
        <taxon>Desulfobacterales</taxon>
        <taxon>Desulfatibacillaceae</taxon>
        <taxon>Desulfatibacillum</taxon>
    </lineage>
</organism>
<dbReference type="InterPro" id="IPR017900">
    <property type="entry name" value="4Fe4S_Fe_S_CS"/>
</dbReference>
<evidence type="ECO:0000256" key="1">
    <source>
        <dbReference type="ARBA" id="ARBA00022448"/>
    </source>
</evidence>
<dbReference type="AlphaFoldDB" id="A0A1M6JY75"/>
<protein>
    <recommendedName>
        <fullName evidence="8">4Fe-4S ferredoxin-type domain-containing protein</fullName>
    </recommendedName>
</protein>
<dbReference type="PANTHER" id="PTHR43687:SF6">
    <property type="entry name" value="L-ASPARTATE SEMIALDEHYDE SULFURTRANSFERASE IRON-SULFUR SUBUNIT"/>
    <property type="match status" value="1"/>
</dbReference>
<dbReference type="GO" id="GO:0051539">
    <property type="term" value="F:4 iron, 4 sulfur cluster binding"/>
    <property type="evidence" value="ECO:0007669"/>
    <property type="project" value="UniProtKB-KW"/>
</dbReference>
<dbReference type="RefSeq" id="WP_073475079.1">
    <property type="nucleotide sequence ID" value="NZ_FQZU01000008.1"/>
</dbReference>
<gene>
    <name evidence="9" type="ORF">SAMN02745216_01805</name>
</gene>
<proteinExistence type="predicted"/>
<name>A0A1M6JY75_9BACT</name>
<dbReference type="OrthoDB" id="9781559at2"/>
<evidence type="ECO:0000256" key="7">
    <source>
        <dbReference type="ARBA" id="ARBA00023014"/>
    </source>
</evidence>
<keyword evidence="3" id="KW-0479">Metal-binding</keyword>
<keyword evidence="1" id="KW-0813">Transport</keyword>
<evidence type="ECO:0000256" key="4">
    <source>
        <dbReference type="ARBA" id="ARBA00022737"/>
    </source>
</evidence>
<dbReference type="Gene3D" id="3.30.70.20">
    <property type="match status" value="1"/>
</dbReference>
<evidence type="ECO:0000256" key="5">
    <source>
        <dbReference type="ARBA" id="ARBA00022982"/>
    </source>
</evidence>
<dbReference type="EMBL" id="FQZU01000008">
    <property type="protein sequence ID" value="SHJ51581.1"/>
    <property type="molecule type" value="Genomic_DNA"/>
</dbReference>
<evidence type="ECO:0000256" key="2">
    <source>
        <dbReference type="ARBA" id="ARBA00022485"/>
    </source>
</evidence>
<dbReference type="Pfam" id="PF04015">
    <property type="entry name" value="DUF362"/>
    <property type="match status" value="1"/>
</dbReference>
<feature type="domain" description="4Fe-4S ferredoxin-type" evidence="8">
    <location>
        <begin position="219"/>
        <end position="244"/>
    </location>
</feature>
<dbReference type="InterPro" id="IPR007160">
    <property type="entry name" value="DUF362"/>
</dbReference>
<reference evidence="10" key="1">
    <citation type="submission" date="2016-11" db="EMBL/GenBank/DDBJ databases">
        <authorList>
            <person name="Varghese N."/>
            <person name="Submissions S."/>
        </authorList>
    </citation>
    <scope>NUCLEOTIDE SEQUENCE [LARGE SCALE GENOMIC DNA]</scope>
    <source>
        <strain evidence="10">DSM 16219</strain>
    </source>
</reference>
<dbReference type="InterPro" id="IPR017896">
    <property type="entry name" value="4Fe4S_Fe-S-bd"/>
</dbReference>
<dbReference type="PROSITE" id="PS00198">
    <property type="entry name" value="4FE4S_FER_1"/>
    <property type="match status" value="1"/>
</dbReference>
<accession>A0A1M6JY75</accession>
<evidence type="ECO:0000313" key="10">
    <source>
        <dbReference type="Proteomes" id="UP000183994"/>
    </source>
</evidence>
<sequence length="369" mass="40192">MASDVFFVSLRTRSWKHNKINRIQELFDKAGFAGFLKKKDLTAVKLHFGERGNDSYINPVYVRQVVDKIKEAKAKPFITDTNTLYSGSRANAIDHYITAIEHGFAYAVVGAPLIIADGLTSKNITEVEINKKHFQSVKIASDIVCSDAIIALSHFKGHELAGWGGAIKNLAMGCAPAAGKQQQHDLTMKVNKEKCTGCGSCEEVCPVGAAKLEDEISAIDAKVCIGCGECMTVCPEKAINPDWATDIGAFMERMTEYAYGAVKDKLGKMGFINFVQNVTPDCDCVPWTDTPIVPDVGILASTDPVALDKASLDLVNNQIGHQHDLLKGNHDPGLDKFQGMRSYTQGAVQVTYGEEIGLGTQEYNLIQLD</sequence>
<dbReference type="GO" id="GO:0046872">
    <property type="term" value="F:metal ion binding"/>
    <property type="evidence" value="ECO:0007669"/>
    <property type="project" value="UniProtKB-KW"/>
</dbReference>
<evidence type="ECO:0000313" key="9">
    <source>
        <dbReference type="EMBL" id="SHJ51581.1"/>
    </source>
</evidence>
<evidence type="ECO:0000256" key="3">
    <source>
        <dbReference type="ARBA" id="ARBA00022723"/>
    </source>
</evidence>
<dbReference type="STRING" id="1121393.SAMN02745216_01805"/>
<dbReference type="InterPro" id="IPR050572">
    <property type="entry name" value="Fe-S_Ferredoxin"/>
</dbReference>
<keyword evidence="4" id="KW-0677">Repeat</keyword>
<dbReference type="PANTHER" id="PTHR43687">
    <property type="entry name" value="ADENYLYLSULFATE REDUCTASE, BETA SUBUNIT"/>
    <property type="match status" value="1"/>
</dbReference>
<dbReference type="SUPFAM" id="SSF54862">
    <property type="entry name" value="4Fe-4S ferredoxins"/>
    <property type="match status" value="1"/>
</dbReference>
<keyword evidence="5" id="KW-0249">Electron transport</keyword>
<dbReference type="Proteomes" id="UP000183994">
    <property type="component" value="Unassembled WGS sequence"/>
</dbReference>
<evidence type="ECO:0000256" key="6">
    <source>
        <dbReference type="ARBA" id="ARBA00023004"/>
    </source>
</evidence>
<feature type="domain" description="4Fe-4S ferredoxin-type" evidence="8">
    <location>
        <begin position="186"/>
        <end position="215"/>
    </location>
</feature>
<keyword evidence="7" id="KW-0411">Iron-sulfur</keyword>
<keyword evidence="6" id="KW-0408">Iron</keyword>
<dbReference type="PROSITE" id="PS51379">
    <property type="entry name" value="4FE4S_FER_2"/>
    <property type="match status" value="2"/>
</dbReference>